<organism evidence="11 12">
    <name type="scientific">Thiothrix lacustris</name>
    <dbReference type="NCBI Taxonomy" id="525917"/>
    <lineage>
        <taxon>Bacteria</taxon>
        <taxon>Pseudomonadati</taxon>
        <taxon>Pseudomonadota</taxon>
        <taxon>Gammaproteobacteria</taxon>
        <taxon>Thiotrichales</taxon>
        <taxon>Thiotrichaceae</taxon>
        <taxon>Thiothrix</taxon>
    </lineage>
</organism>
<proteinExistence type="inferred from homology"/>
<evidence type="ECO:0000256" key="7">
    <source>
        <dbReference type="ARBA" id="ARBA00025246"/>
    </source>
</evidence>
<comment type="similarity">
    <text evidence="3 8">Belongs to the class-II aminoacyl-tRNA synthetase family. HisZ subfamily.</text>
</comment>
<keyword evidence="11" id="KW-0328">Glycosyltransferase</keyword>
<dbReference type="InterPro" id="IPR004517">
    <property type="entry name" value="HisZ"/>
</dbReference>
<dbReference type="Gene3D" id="3.30.930.10">
    <property type="entry name" value="Bira Bifunctional Protein, Domain 2"/>
    <property type="match status" value="1"/>
</dbReference>
<dbReference type="SUPFAM" id="SSF55681">
    <property type="entry name" value="Class II aaRS and biotin synthetases"/>
    <property type="match status" value="1"/>
</dbReference>
<dbReference type="PIRSF" id="PIRSF001549">
    <property type="entry name" value="His-tRNA_synth"/>
    <property type="match status" value="1"/>
</dbReference>
<keyword evidence="8" id="KW-0368">Histidine biosynthesis</keyword>
<dbReference type="GO" id="GO:0004821">
    <property type="term" value="F:histidine-tRNA ligase activity"/>
    <property type="evidence" value="ECO:0007669"/>
    <property type="project" value="TreeGrafter"/>
</dbReference>
<evidence type="ECO:0000256" key="3">
    <source>
        <dbReference type="ARBA" id="ARBA00005539"/>
    </source>
</evidence>
<sequence>MLNTHQYWALPDGISEALPDEAEALEQLRRHLLDLYATWGYRLVMPPLVEFMESLRTGHGTHLDVQTFKLTDQLSGRMMGVRADMTPQIARIDAHKLQTEQPNRLCYIGSVLRTRSFHDSSRSPLQVGAELFGHAGLDSDFEVIALLLETLTHCRVPGLLLDIGHVGIFRTLAREAGFTAQQESDFYDMLVRKSLPEIDAWLAQANLPADISACLQQLPRLNGAVDVLDQAADLLANAHPEVHAALTYLRTLTTRVAAHFPDCEIHVDLAELSGYDYHTGIVYGVYTAGMGREVARGGRYDGIGEAFGRTRPATGFSTDLRTLATFALPPQQRTGNTSIFAPAIQDAALEQLIRTLRSQQQRVIRALDGQTHNAAALGCSQHIIQQDGRWHVVAV</sequence>
<comment type="miscellaneous">
    <text evidence="8">This function is generally fulfilled by the C-terminal part of HisG, which is missing in some bacteria such as this one.</text>
</comment>
<dbReference type="AlphaFoldDB" id="A0A1Y1QU99"/>
<comment type="subcellular location">
    <subcellularLocation>
        <location evidence="1 8">Cytoplasm</location>
    </subcellularLocation>
</comment>
<comment type="caution">
    <text evidence="11">The sequence shown here is derived from an EMBL/GenBank/DDBJ whole genome shotgun (WGS) entry which is preliminary data.</text>
</comment>
<dbReference type="PANTHER" id="PTHR43707">
    <property type="entry name" value="HISTIDYL-TRNA SYNTHETASE"/>
    <property type="match status" value="1"/>
</dbReference>
<dbReference type="Proteomes" id="UP000192491">
    <property type="component" value="Unassembled WGS sequence"/>
</dbReference>
<keyword evidence="6 8" id="KW-0963">Cytoplasm</keyword>
<gene>
    <name evidence="8" type="primary">hisZ</name>
    <name evidence="11" type="ORF">BWK73_10640</name>
</gene>
<comment type="pathway">
    <text evidence="2 8">Amino-acid biosynthesis; L-histidine biosynthesis; L-histidine from 5-phospho-alpha-D-ribose 1-diphosphate: step 1/9.</text>
</comment>
<evidence type="ECO:0000256" key="6">
    <source>
        <dbReference type="ARBA" id="ARBA00022490"/>
    </source>
</evidence>
<feature type="binding site" evidence="9">
    <location>
        <begin position="84"/>
        <end position="86"/>
    </location>
    <ligand>
        <name>L-histidine</name>
        <dbReference type="ChEBI" id="CHEBI:57595"/>
    </ligand>
</feature>
<dbReference type="STRING" id="1123401.GCA_000621325_02987"/>
<dbReference type="NCBIfam" id="NF008935">
    <property type="entry name" value="PRK12292.1-1"/>
    <property type="match status" value="1"/>
</dbReference>
<dbReference type="InterPro" id="IPR041715">
    <property type="entry name" value="HisRS-like_core"/>
</dbReference>
<dbReference type="GO" id="GO:0016757">
    <property type="term" value="F:glycosyltransferase activity"/>
    <property type="evidence" value="ECO:0007669"/>
    <property type="project" value="UniProtKB-KW"/>
</dbReference>
<evidence type="ECO:0000256" key="8">
    <source>
        <dbReference type="HAMAP-Rule" id="MF_00125"/>
    </source>
</evidence>
<evidence type="ECO:0000256" key="5">
    <source>
        <dbReference type="ARBA" id="ARBA00020397"/>
    </source>
</evidence>
<comment type="subunit">
    <text evidence="4 8">Heteromultimer composed of HisG and HisZ subunits.</text>
</comment>
<feature type="domain" description="Class II Histidinyl-tRNA synthetase (HisRS)-like catalytic core" evidence="10">
    <location>
        <begin position="13"/>
        <end position="323"/>
    </location>
</feature>
<evidence type="ECO:0000256" key="9">
    <source>
        <dbReference type="PIRSR" id="PIRSR001549-1"/>
    </source>
</evidence>
<dbReference type="PANTHER" id="PTHR43707:SF1">
    <property type="entry name" value="HISTIDINE--TRNA LIGASE, MITOCHONDRIAL-RELATED"/>
    <property type="match status" value="1"/>
</dbReference>
<dbReference type="UniPathway" id="UPA00031">
    <property type="reaction ID" value="UER00006"/>
</dbReference>
<protein>
    <recommendedName>
        <fullName evidence="5 8">ATP phosphoribosyltransferase regulatory subunit</fullName>
    </recommendedName>
</protein>
<dbReference type="CDD" id="cd00773">
    <property type="entry name" value="HisRS-like_core"/>
    <property type="match status" value="1"/>
</dbReference>
<dbReference type="GO" id="GO:0000105">
    <property type="term" value="P:L-histidine biosynthetic process"/>
    <property type="evidence" value="ECO:0007669"/>
    <property type="project" value="UniProtKB-UniRule"/>
</dbReference>
<feature type="binding site" evidence="9">
    <location>
        <position position="113"/>
    </location>
    <ligand>
        <name>L-histidine</name>
        <dbReference type="ChEBI" id="CHEBI:57595"/>
    </ligand>
</feature>
<evidence type="ECO:0000256" key="1">
    <source>
        <dbReference type="ARBA" id="ARBA00004496"/>
    </source>
</evidence>
<evidence type="ECO:0000313" key="12">
    <source>
        <dbReference type="Proteomes" id="UP000192491"/>
    </source>
</evidence>
<keyword evidence="8" id="KW-0028">Amino-acid biosynthesis</keyword>
<dbReference type="HAMAP" id="MF_00125">
    <property type="entry name" value="HisZ"/>
    <property type="match status" value="1"/>
</dbReference>
<dbReference type="NCBIfam" id="TIGR00443">
    <property type="entry name" value="hisZ_biosyn_reg"/>
    <property type="match status" value="1"/>
</dbReference>
<reference evidence="11 12" key="1">
    <citation type="submission" date="2017-01" db="EMBL/GenBank/DDBJ databases">
        <title>Novel large sulfur bacteria in the metagenomes of groundwater-fed chemosynthetic microbial mats in the Lake Huron basin.</title>
        <authorList>
            <person name="Sharrar A.M."/>
            <person name="Flood B.E."/>
            <person name="Bailey J.V."/>
            <person name="Jones D.S."/>
            <person name="Biddanda B."/>
            <person name="Ruberg S.A."/>
            <person name="Marcus D.N."/>
            <person name="Dick G.J."/>
        </authorList>
    </citation>
    <scope>NUCLEOTIDE SEQUENCE [LARGE SCALE GENOMIC DNA]</scope>
    <source>
        <strain evidence="11">A8</strain>
    </source>
</reference>
<dbReference type="GO" id="GO:0005737">
    <property type="term" value="C:cytoplasm"/>
    <property type="evidence" value="ECO:0007669"/>
    <property type="project" value="UniProtKB-SubCell"/>
</dbReference>
<evidence type="ECO:0000259" key="10">
    <source>
        <dbReference type="Pfam" id="PF13393"/>
    </source>
</evidence>
<keyword evidence="11" id="KW-0808">Transferase</keyword>
<comment type="function">
    <text evidence="7 8">Required for the first step of histidine biosynthesis. May allow the feedback regulation of ATP phosphoribosyltransferase activity by histidine.</text>
</comment>
<evidence type="ECO:0000313" key="11">
    <source>
        <dbReference type="EMBL" id="OQX14015.1"/>
    </source>
</evidence>
<feature type="binding site" evidence="9">
    <location>
        <position position="126"/>
    </location>
    <ligand>
        <name>L-histidine</name>
        <dbReference type="ChEBI" id="CHEBI:57595"/>
    </ligand>
</feature>
<evidence type="ECO:0000256" key="2">
    <source>
        <dbReference type="ARBA" id="ARBA00004667"/>
    </source>
</evidence>
<dbReference type="Pfam" id="PF13393">
    <property type="entry name" value="tRNA-synt_His"/>
    <property type="match status" value="1"/>
</dbReference>
<feature type="binding site" evidence="9">
    <location>
        <position position="130"/>
    </location>
    <ligand>
        <name>L-histidine</name>
        <dbReference type="ChEBI" id="CHEBI:57595"/>
    </ligand>
</feature>
<dbReference type="NCBIfam" id="NF009086">
    <property type="entry name" value="PRK12421.1"/>
    <property type="match status" value="1"/>
</dbReference>
<dbReference type="EMBL" id="MTEJ01000036">
    <property type="protein sequence ID" value="OQX14015.1"/>
    <property type="molecule type" value="Genomic_DNA"/>
</dbReference>
<dbReference type="InterPro" id="IPR004516">
    <property type="entry name" value="HisRS/HisZ"/>
</dbReference>
<name>A0A1Y1QU99_9GAMM</name>
<accession>A0A1Y1QU99</accession>
<evidence type="ECO:0000256" key="4">
    <source>
        <dbReference type="ARBA" id="ARBA00011496"/>
    </source>
</evidence>
<dbReference type="InterPro" id="IPR045864">
    <property type="entry name" value="aa-tRNA-synth_II/BPL/LPL"/>
</dbReference>
<dbReference type="GO" id="GO:0006427">
    <property type="term" value="P:histidyl-tRNA aminoacylation"/>
    <property type="evidence" value="ECO:0007669"/>
    <property type="project" value="TreeGrafter"/>
</dbReference>